<evidence type="ECO:0000313" key="2">
    <source>
        <dbReference type="Proteomes" id="UP000019276"/>
    </source>
</evidence>
<organism evidence="1 2">
    <name type="scientific">Catenovulum agarivorans DS-2</name>
    <dbReference type="NCBI Taxonomy" id="1328313"/>
    <lineage>
        <taxon>Bacteria</taxon>
        <taxon>Pseudomonadati</taxon>
        <taxon>Pseudomonadota</taxon>
        <taxon>Gammaproteobacteria</taxon>
        <taxon>Alteromonadales</taxon>
        <taxon>Alteromonadaceae</taxon>
        <taxon>Catenovulum</taxon>
    </lineage>
</organism>
<accession>W7QW41</accession>
<reference evidence="1 2" key="1">
    <citation type="journal article" date="2014" name="Genome Announc.">
        <title>Draft Genome Sequence of the Agar-Degrading Bacterium Catenovulum sp. Strain DS-2, Isolated from Intestines of Haliotis diversicolor.</title>
        <authorList>
            <person name="Shan D."/>
            <person name="Li X."/>
            <person name="Gu Z."/>
            <person name="Wei G."/>
            <person name="Gao Z."/>
            <person name="Shao Z."/>
        </authorList>
    </citation>
    <scope>NUCLEOTIDE SEQUENCE [LARGE SCALE GENOMIC DNA]</scope>
    <source>
        <strain evidence="1 2">DS-2</strain>
    </source>
</reference>
<dbReference type="Proteomes" id="UP000019276">
    <property type="component" value="Unassembled WGS sequence"/>
</dbReference>
<dbReference type="STRING" id="1328313.DS2_12488"/>
<evidence type="ECO:0000313" key="1">
    <source>
        <dbReference type="EMBL" id="EWH09500.1"/>
    </source>
</evidence>
<name>W7QW41_9ALTE</name>
<dbReference type="Gene3D" id="3.40.50.720">
    <property type="entry name" value="NAD(P)-binding Rossmann-like Domain"/>
    <property type="match status" value="1"/>
</dbReference>
<dbReference type="RefSeq" id="WP_035015141.1">
    <property type="nucleotide sequence ID" value="NZ_ARZY01000023.1"/>
</dbReference>
<proteinExistence type="predicted"/>
<comment type="caution">
    <text evidence="1">The sequence shown here is derived from an EMBL/GenBank/DDBJ whole genome shotgun (WGS) entry which is preliminary data.</text>
</comment>
<dbReference type="EMBL" id="ARZY01000023">
    <property type="protein sequence ID" value="EWH09500.1"/>
    <property type="molecule type" value="Genomic_DNA"/>
</dbReference>
<keyword evidence="2" id="KW-1185">Reference proteome</keyword>
<sequence>MTNIALIGCGTYLDLYFDMHPEVELNQVKVILDNAPNISEYQKIPVRKLKDMTEKDMENYDFFTITSRHHIDLHNQLLTMGITQNKIKVFTAIVSL</sequence>
<protein>
    <submittedName>
        <fullName evidence="1">Uncharacterized protein</fullName>
    </submittedName>
</protein>
<dbReference type="OrthoDB" id="9786100at2"/>
<dbReference type="AlphaFoldDB" id="W7QW41"/>
<gene>
    <name evidence="1" type="ORF">DS2_12488</name>
</gene>